<dbReference type="RefSeq" id="XP_016210126.1">
    <property type="nucleotide sequence ID" value="XM_016362006.1"/>
</dbReference>
<dbReference type="InterPro" id="IPR006757">
    <property type="entry name" value="OGF_rcpt"/>
</dbReference>
<organism evidence="3 4">
    <name type="scientific">Verruconis gallopava</name>
    <dbReference type="NCBI Taxonomy" id="253628"/>
    <lineage>
        <taxon>Eukaryota</taxon>
        <taxon>Fungi</taxon>
        <taxon>Dikarya</taxon>
        <taxon>Ascomycota</taxon>
        <taxon>Pezizomycotina</taxon>
        <taxon>Dothideomycetes</taxon>
        <taxon>Pleosporomycetidae</taxon>
        <taxon>Venturiales</taxon>
        <taxon>Sympoventuriaceae</taxon>
        <taxon>Verruconis</taxon>
    </lineage>
</organism>
<dbReference type="OrthoDB" id="9030204at2759"/>
<dbReference type="GO" id="GO:0016020">
    <property type="term" value="C:membrane"/>
    <property type="evidence" value="ECO:0007669"/>
    <property type="project" value="InterPro"/>
</dbReference>
<evidence type="ECO:0000313" key="3">
    <source>
        <dbReference type="EMBL" id="KIW00256.1"/>
    </source>
</evidence>
<name>A0A0D1XDE3_9PEZI</name>
<evidence type="ECO:0000259" key="2">
    <source>
        <dbReference type="Pfam" id="PF04664"/>
    </source>
</evidence>
<dbReference type="PANTHER" id="PTHR14015:SF2">
    <property type="entry name" value="OPIOID GROWTH FACTOR RECEPTOR (OGFR) CONSERVED DOMAIN-CONTAINING PROTEIN"/>
    <property type="match status" value="1"/>
</dbReference>
<dbReference type="RefSeq" id="XP_016210125.1">
    <property type="nucleotide sequence ID" value="XM_016362005.1"/>
</dbReference>
<dbReference type="STRING" id="253628.A0A0D1XDE3"/>
<dbReference type="VEuPathDB" id="FungiDB:PV09_08147"/>
<sequence length="215" mass="25278">MDKDMERRGEPEQPFLVRFFDPKVAAKDFRGRTLDDILAYDDDRFEMSHDYIQILFPLPEGSAFNWQSPIIDKDTFQAFRAREDLRKSFQRGYIRIMNFYGFDVTLLDAGGVQLSRSANHKIAFRNWVVRMDHNHLRISRIIRSLRVLGLTARADAFYKAILEVNTDFPNRISARSLMYWKRAAERPLYLSPDQDDDDVVTGPRFLLDFEKNNGD</sequence>
<evidence type="ECO:0000256" key="1">
    <source>
        <dbReference type="ARBA" id="ARBA00010365"/>
    </source>
</evidence>
<dbReference type="AlphaFoldDB" id="A0A0D1XDE3"/>
<reference evidence="3 4" key="1">
    <citation type="submission" date="2015-01" db="EMBL/GenBank/DDBJ databases">
        <title>The Genome Sequence of Ochroconis gallopava CBS43764.</title>
        <authorList>
            <consortium name="The Broad Institute Genomics Platform"/>
            <person name="Cuomo C."/>
            <person name="de Hoog S."/>
            <person name="Gorbushina A."/>
            <person name="Stielow B."/>
            <person name="Teixiera M."/>
            <person name="Abouelleil A."/>
            <person name="Chapman S.B."/>
            <person name="Priest M."/>
            <person name="Young S.K."/>
            <person name="Wortman J."/>
            <person name="Nusbaum C."/>
            <person name="Birren B."/>
        </authorList>
    </citation>
    <scope>NUCLEOTIDE SEQUENCE [LARGE SCALE GENOMIC DNA]</scope>
    <source>
        <strain evidence="3 4">CBS 43764</strain>
    </source>
</reference>
<dbReference type="EMBL" id="KN847565">
    <property type="protein sequence ID" value="KIW00257.1"/>
    <property type="molecule type" value="Genomic_DNA"/>
</dbReference>
<dbReference type="PANTHER" id="PTHR14015">
    <property type="entry name" value="OPIOID GROWTH FACTOR RECEPTOR OGFR ZETA-TYPE OPIOID RECEPTOR"/>
    <property type="match status" value="1"/>
</dbReference>
<dbReference type="Pfam" id="PF04664">
    <property type="entry name" value="OGFr_N"/>
    <property type="match status" value="1"/>
</dbReference>
<protein>
    <recommendedName>
        <fullName evidence="2">Opioid growth factor receptor (OGFr) conserved domain-containing protein</fullName>
    </recommendedName>
</protein>
<dbReference type="GO" id="GO:0140625">
    <property type="term" value="F:opioid growth factor receptor activity"/>
    <property type="evidence" value="ECO:0007669"/>
    <property type="project" value="InterPro"/>
</dbReference>
<dbReference type="GeneID" id="27316120"/>
<dbReference type="HOGENOM" id="CLU_068726_1_0_1"/>
<comment type="similarity">
    <text evidence="1">Belongs to the opioid growth factor receptor family.</text>
</comment>
<dbReference type="InterPro" id="IPR039574">
    <property type="entry name" value="OGFr"/>
</dbReference>
<gene>
    <name evidence="3" type="ORF">PV09_08147</name>
</gene>
<dbReference type="EMBL" id="KN847565">
    <property type="protein sequence ID" value="KIW00256.1"/>
    <property type="molecule type" value="Genomic_DNA"/>
</dbReference>
<dbReference type="Proteomes" id="UP000053259">
    <property type="component" value="Unassembled WGS sequence"/>
</dbReference>
<proteinExistence type="inferred from homology"/>
<keyword evidence="4" id="KW-1185">Reference proteome</keyword>
<accession>A0A0D1XDE3</accession>
<evidence type="ECO:0000313" key="4">
    <source>
        <dbReference type="Proteomes" id="UP000053259"/>
    </source>
</evidence>
<feature type="domain" description="Opioid growth factor receptor (OGFr) conserved" evidence="2">
    <location>
        <begin position="40"/>
        <end position="163"/>
    </location>
</feature>